<evidence type="ECO:0000256" key="1">
    <source>
        <dbReference type="ARBA" id="ARBA00004308"/>
    </source>
</evidence>
<dbReference type="GO" id="GO:0030123">
    <property type="term" value="C:AP-3 adaptor complex"/>
    <property type="evidence" value="ECO:0007669"/>
    <property type="project" value="EnsemblFungi"/>
</dbReference>
<accession>I6NCT0</accession>
<dbReference type="STRING" id="931890.I6NCT0"/>
<evidence type="ECO:0000256" key="6">
    <source>
        <dbReference type="SAM" id="MobiDB-lite"/>
    </source>
</evidence>
<feature type="region of interest" description="Disordered" evidence="6">
    <location>
        <begin position="685"/>
        <end position="712"/>
    </location>
</feature>
<dbReference type="OrthoDB" id="10254310at2759"/>
<dbReference type="HOGENOM" id="CLU_006320_3_2_1"/>
<dbReference type="InterPro" id="IPR011989">
    <property type="entry name" value="ARM-like"/>
</dbReference>
<keyword evidence="4" id="KW-0653">Protein transport</keyword>
<keyword evidence="3" id="KW-0813">Transport</keyword>
<dbReference type="OMA" id="HFLVRST"/>
<feature type="compositionally biased region" description="Polar residues" evidence="6">
    <location>
        <begin position="690"/>
        <end position="712"/>
    </location>
</feature>
<dbReference type="Proteomes" id="UP000006790">
    <property type="component" value="Chromosome 5"/>
</dbReference>
<evidence type="ECO:0000256" key="4">
    <source>
        <dbReference type="ARBA" id="ARBA00022927"/>
    </source>
</evidence>
<gene>
    <name evidence="8" type="ordered locus">Ecym_5083</name>
</gene>
<dbReference type="PANTHER" id="PTHR11134">
    <property type="entry name" value="ADAPTOR COMPLEX SUBUNIT BETA FAMILY MEMBER"/>
    <property type="match status" value="1"/>
</dbReference>
<dbReference type="SUPFAM" id="SSF48371">
    <property type="entry name" value="ARM repeat"/>
    <property type="match status" value="1"/>
</dbReference>
<organism evidence="8 9">
    <name type="scientific">Eremothecium cymbalariae (strain CBS 270.75 / DBVPG 7215 / KCTC 17166 / NRRL Y-17582)</name>
    <name type="common">Yeast</name>
    <dbReference type="NCBI Taxonomy" id="931890"/>
    <lineage>
        <taxon>Eukaryota</taxon>
        <taxon>Fungi</taxon>
        <taxon>Dikarya</taxon>
        <taxon>Ascomycota</taxon>
        <taxon>Saccharomycotina</taxon>
        <taxon>Saccharomycetes</taxon>
        <taxon>Saccharomycetales</taxon>
        <taxon>Saccharomycetaceae</taxon>
        <taxon>Eremothecium</taxon>
    </lineage>
</organism>
<keyword evidence="5" id="KW-0472">Membrane</keyword>
<sequence>MQRIALALESARDLTLEAAVAASSRLGESSYFRYSKSINSESLPALLNSRYDKEVNDGMKRIMNLMASDEPDNLEDYFADVVKNIGSDNVKVKRMVCIYLLRYSEADPDLALLAVNSIQRNLSDPDPEVRALSLRILSDMNIPSLYPIILHSLSKLIIDSSEIVRSQIAMTLLKLAKRRGESIYDEIKPTLVDLLADSDYSVLSSALILLQNAFPEELHLLHGNYRRYCNIIGELNEWTQPIIIELFIRYIKTFLPKPMVTDNSSDSEAIPLPDEFNRIPFPVYHVEYDPDIEIFLNALESLIYSPNPTVVVSVSKAFYQLTCPKTVKESGIVDSLLRIISSAYSSNEVKEKTLESILLYAYYDPSLFIIHYKKFFLLLSDSESVSLLKLKILCFMINDSNCKCIFSELKFQVNAQVSSDVVVEITNTIAACAQLSLKWSSKIKSWLLDQISLNARADKKVVASQINALRFLIQRDPIKHIGTVIKLSKMVNTFDLIPSAKAGLIWLIGEYVQIEPRVCPDILRLLIPNFSREHSQVRLQILILAAKLLSCDIDKADDKSEYDFKNSRIAQMFEAVLYLAKFDDEYDIRDRARMLMSIFQNERYEIATLLLQVPKPYPLVSLSCWNEPQLDISLLSLSPEIERYHSSIPWNDNIPESSRTPTDVKDYSKIKTSFSSSSYFGNSTEDSYLHTKNNNSSLPRERTNTFTSSQGKKYQLQSLDEFFSDISTTPLKERRRIIVEEESSGEEDEEDENEFSESYENSEETDESSSSEDSN</sequence>
<dbReference type="KEGG" id="erc:Ecym_5083"/>
<evidence type="ECO:0000259" key="7">
    <source>
        <dbReference type="Pfam" id="PF01602"/>
    </source>
</evidence>
<dbReference type="GO" id="GO:0006896">
    <property type="term" value="P:Golgi to vacuole transport"/>
    <property type="evidence" value="ECO:0007669"/>
    <property type="project" value="EnsemblFungi"/>
</dbReference>
<evidence type="ECO:0000313" key="9">
    <source>
        <dbReference type="Proteomes" id="UP000006790"/>
    </source>
</evidence>
<feature type="compositionally biased region" description="Acidic residues" evidence="6">
    <location>
        <begin position="740"/>
        <end position="775"/>
    </location>
</feature>
<dbReference type="EMBL" id="CP002501">
    <property type="protein sequence ID" value="AET39872.1"/>
    <property type="molecule type" value="Genomic_DNA"/>
</dbReference>
<evidence type="ECO:0000256" key="2">
    <source>
        <dbReference type="ARBA" id="ARBA00006613"/>
    </source>
</evidence>
<dbReference type="RefSeq" id="XP_003646689.1">
    <property type="nucleotide sequence ID" value="XM_003646641.1"/>
</dbReference>
<evidence type="ECO:0000256" key="3">
    <source>
        <dbReference type="ARBA" id="ARBA00022448"/>
    </source>
</evidence>
<dbReference type="GO" id="GO:0012505">
    <property type="term" value="C:endomembrane system"/>
    <property type="evidence" value="ECO:0007669"/>
    <property type="project" value="UniProtKB-SubCell"/>
</dbReference>
<dbReference type="InterPro" id="IPR026739">
    <property type="entry name" value="AP_beta"/>
</dbReference>
<dbReference type="InterPro" id="IPR016024">
    <property type="entry name" value="ARM-type_fold"/>
</dbReference>
<dbReference type="GeneID" id="11471699"/>
<feature type="domain" description="Clathrin/coatomer adaptor adaptin-like N-terminal" evidence="7">
    <location>
        <begin position="37"/>
        <end position="601"/>
    </location>
</feature>
<dbReference type="eggNOG" id="KOG1060">
    <property type="taxonomic scope" value="Eukaryota"/>
</dbReference>
<dbReference type="FunCoup" id="I6NCT0">
    <property type="interactions" value="439"/>
</dbReference>
<dbReference type="InterPro" id="IPR002553">
    <property type="entry name" value="Clathrin/coatomer_adapt-like_N"/>
</dbReference>
<reference evidence="8 9" key="1">
    <citation type="journal article" date="2011" name="G3 (Bethesda)">
        <title>Genome evolution in the Eremothecium clade of the Saccharomyces complex revealed by comparative genomics.</title>
        <authorList>
            <person name="Wendland J."/>
            <person name="Walther A."/>
        </authorList>
    </citation>
    <scope>NUCLEOTIDE SEQUENCE [LARGE SCALE GENOMIC DNA]</scope>
    <source>
        <strain evidence="9">CBS 270.75 / DBVPG 7215 / KCTC 17166 / NRRL Y-17582</strain>
    </source>
</reference>
<protein>
    <recommendedName>
        <fullName evidence="7">Clathrin/coatomer adaptor adaptin-like N-terminal domain-containing protein</fullName>
    </recommendedName>
</protein>
<dbReference type="Gene3D" id="1.25.10.10">
    <property type="entry name" value="Leucine-rich Repeat Variant"/>
    <property type="match status" value="1"/>
</dbReference>
<dbReference type="AlphaFoldDB" id="I6NCT0"/>
<evidence type="ECO:0000256" key="5">
    <source>
        <dbReference type="ARBA" id="ARBA00023136"/>
    </source>
</evidence>
<dbReference type="Pfam" id="PF01602">
    <property type="entry name" value="Adaptin_N"/>
    <property type="match status" value="1"/>
</dbReference>
<name>I6NCT0_ERECY</name>
<keyword evidence="9" id="KW-1185">Reference proteome</keyword>
<comment type="similarity">
    <text evidence="2">Belongs to the adaptor complexes large subunit family.</text>
</comment>
<dbReference type="GO" id="GO:0006623">
    <property type="term" value="P:protein targeting to vacuole"/>
    <property type="evidence" value="ECO:0007669"/>
    <property type="project" value="EnsemblFungi"/>
</dbReference>
<dbReference type="InParanoid" id="I6NCT0"/>
<evidence type="ECO:0000313" key="8">
    <source>
        <dbReference type="EMBL" id="AET39872.1"/>
    </source>
</evidence>
<comment type="subcellular location">
    <subcellularLocation>
        <location evidence="1">Endomembrane system</location>
    </subcellularLocation>
</comment>
<feature type="region of interest" description="Disordered" evidence="6">
    <location>
        <begin position="730"/>
        <end position="775"/>
    </location>
</feature>
<proteinExistence type="inferred from homology"/>